<reference evidence="10" key="1">
    <citation type="submission" date="2022-01" db="EMBL/GenBank/DDBJ databases">
        <title>Collection of gut derived symbiotic bacterial strains cultured from healthy donors.</title>
        <authorList>
            <person name="Lin H."/>
            <person name="Kohout C."/>
            <person name="Waligurski E."/>
            <person name="Pamer E.G."/>
        </authorList>
    </citation>
    <scope>NUCLEOTIDE SEQUENCE</scope>
    <source>
        <strain evidence="10">MSK.14.39</strain>
    </source>
</reference>
<dbReference type="AlphaFoldDB" id="A0A9Q4ACV3"/>
<evidence type="ECO:0000259" key="9">
    <source>
        <dbReference type="Pfam" id="PF01467"/>
    </source>
</evidence>
<dbReference type="HAMAP" id="MF_00244">
    <property type="entry name" value="NaMN_adenylyltr"/>
    <property type="match status" value="1"/>
</dbReference>
<dbReference type="PANTHER" id="PTHR39321:SF3">
    <property type="entry name" value="PHOSPHOPANTETHEINE ADENYLYLTRANSFERASE"/>
    <property type="match status" value="1"/>
</dbReference>
<keyword evidence="3 8" id="KW-0808">Transferase</keyword>
<evidence type="ECO:0000256" key="2">
    <source>
        <dbReference type="ARBA" id="ARBA00005019"/>
    </source>
</evidence>
<evidence type="ECO:0000256" key="5">
    <source>
        <dbReference type="ARBA" id="ARBA00022741"/>
    </source>
</evidence>
<evidence type="ECO:0000256" key="8">
    <source>
        <dbReference type="HAMAP-Rule" id="MF_00244"/>
    </source>
</evidence>
<evidence type="ECO:0000256" key="4">
    <source>
        <dbReference type="ARBA" id="ARBA00022695"/>
    </source>
</evidence>
<sequence>MTKYKMGIMGGTFDPIHIGHLILAEEAKNYFGLDKIIFIPTGRPPHKHWDNMAEPIKRYEMTLLATTDNPDFIVSSIEIDREGTTYTIDTIKYLIQKYKDTEFYFITGADSIVEISNWKNSKELLSLCKFITAKRAVVSDNKLEKTISEIEKKLGVSIDILPIPYIDISSTNIRNKIKKNESIKYYLPDSVRDYIFKNKLYID</sequence>
<comment type="similarity">
    <text evidence="8">Belongs to the NadD family.</text>
</comment>
<dbReference type="Pfam" id="PF01467">
    <property type="entry name" value="CTP_transf_like"/>
    <property type="match status" value="1"/>
</dbReference>
<dbReference type="CDD" id="cd02165">
    <property type="entry name" value="NMNAT"/>
    <property type="match status" value="1"/>
</dbReference>
<evidence type="ECO:0000256" key="1">
    <source>
        <dbReference type="ARBA" id="ARBA00002324"/>
    </source>
</evidence>
<dbReference type="Proteomes" id="UP001108123">
    <property type="component" value="Unassembled WGS sequence"/>
</dbReference>
<dbReference type="GO" id="GO:0004515">
    <property type="term" value="F:nicotinate-nucleotide adenylyltransferase activity"/>
    <property type="evidence" value="ECO:0007669"/>
    <property type="project" value="UniProtKB-UniRule"/>
</dbReference>
<comment type="function">
    <text evidence="1 8">Catalyzes the reversible adenylation of nicotinate mononucleotide (NaMN) to nicotinic acid adenine dinucleotide (NaAD).</text>
</comment>
<dbReference type="GO" id="GO:0009435">
    <property type="term" value="P:NAD+ biosynthetic process"/>
    <property type="evidence" value="ECO:0007669"/>
    <property type="project" value="UniProtKB-UniRule"/>
</dbReference>
<gene>
    <name evidence="8 10" type="primary">nadD</name>
    <name evidence="10" type="ORF">L0P62_06840</name>
</gene>
<keyword evidence="5 8" id="KW-0547">Nucleotide-binding</keyword>
<name>A0A9Q4ACV3_9FIRM</name>
<feature type="domain" description="Cytidyltransferase-like" evidence="9">
    <location>
        <begin position="8"/>
        <end position="175"/>
    </location>
</feature>
<protein>
    <recommendedName>
        <fullName evidence="8">Probable nicotinate-nucleotide adenylyltransferase</fullName>
        <ecNumber evidence="8">2.7.7.18</ecNumber>
    </recommendedName>
    <alternativeName>
        <fullName evidence="8">Deamido-NAD(+) diphosphorylase</fullName>
    </alternativeName>
    <alternativeName>
        <fullName evidence="8">Deamido-NAD(+) pyrophosphorylase</fullName>
    </alternativeName>
    <alternativeName>
        <fullName evidence="8">Nicotinate mononucleotide adenylyltransferase</fullName>
        <shortName evidence="8">NaMN adenylyltransferase</shortName>
    </alternativeName>
</protein>
<dbReference type="RefSeq" id="WP_216384850.1">
    <property type="nucleotide sequence ID" value="NZ_JAHLOA010000009.1"/>
</dbReference>
<dbReference type="PANTHER" id="PTHR39321">
    <property type="entry name" value="NICOTINATE-NUCLEOTIDE ADENYLYLTRANSFERASE-RELATED"/>
    <property type="match status" value="1"/>
</dbReference>
<dbReference type="EC" id="2.7.7.18" evidence="8"/>
<comment type="catalytic activity">
    <reaction evidence="7 8">
        <text>nicotinate beta-D-ribonucleotide + ATP + H(+) = deamido-NAD(+) + diphosphate</text>
        <dbReference type="Rhea" id="RHEA:22860"/>
        <dbReference type="ChEBI" id="CHEBI:15378"/>
        <dbReference type="ChEBI" id="CHEBI:30616"/>
        <dbReference type="ChEBI" id="CHEBI:33019"/>
        <dbReference type="ChEBI" id="CHEBI:57502"/>
        <dbReference type="ChEBI" id="CHEBI:58437"/>
        <dbReference type="EC" id="2.7.7.18"/>
    </reaction>
</comment>
<comment type="pathway">
    <text evidence="2 8">Cofactor biosynthesis; NAD(+) biosynthesis; deamido-NAD(+) from nicotinate D-ribonucleotide: step 1/1.</text>
</comment>
<evidence type="ECO:0000256" key="7">
    <source>
        <dbReference type="ARBA" id="ARBA00048721"/>
    </source>
</evidence>
<evidence type="ECO:0000313" key="11">
    <source>
        <dbReference type="Proteomes" id="UP001108123"/>
    </source>
</evidence>
<dbReference type="NCBIfam" id="TIGR00125">
    <property type="entry name" value="cyt_tran_rel"/>
    <property type="match status" value="1"/>
</dbReference>
<evidence type="ECO:0000313" key="10">
    <source>
        <dbReference type="EMBL" id="MCG4565160.1"/>
    </source>
</evidence>
<dbReference type="EMBL" id="JAKNID010000021">
    <property type="protein sequence ID" value="MCG4565160.1"/>
    <property type="molecule type" value="Genomic_DNA"/>
</dbReference>
<keyword evidence="8" id="KW-0662">Pyridine nucleotide biosynthesis</keyword>
<keyword evidence="6 8" id="KW-0067">ATP-binding</keyword>
<evidence type="ECO:0000256" key="6">
    <source>
        <dbReference type="ARBA" id="ARBA00022840"/>
    </source>
</evidence>
<dbReference type="NCBIfam" id="NF000840">
    <property type="entry name" value="PRK00071.1-3"/>
    <property type="match status" value="1"/>
</dbReference>
<evidence type="ECO:0000256" key="3">
    <source>
        <dbReference type="ARBA" id="ARBA00022679"/>
    </source>
</evidence>
<dbReference type="InterPro" id="IPR004821">
    <property type="entry name" value="Cyt_trans-like"/>
</dbReference>
<dbReference type="GO" id="GO:0005524">
    <property type="term" value="F:ATP binding"/>
    <property type="evidence" value="ECO:0007669"/>
    <property type="project" value="UniProtKB-KW"/>
</dbReference>
<accession>A0A9Q4ACV3</accession>
<keyword evidence="4 8" id="KW-0548">Nucleotidyltransferase</keyword>
<organism evidence="10 11">
    <name type="scientific">Anaerosalibacter bizertensis</name>
    <dbReference type="NCBI Taxonomy" id="932217"/>
    <lineage>
        <taxon>Bacteria</taxon>
        <taxon>Bacillati</taxon>
        <taxon>Bacillota</taxon>
        <taxon>Tissierellia</taxon>
        <taxon>Tissierellales</taxon>
        <taxon>Sporanaerobacteraceae</taxon>
        <taxon>Anaerosalibacter</taxon>
    </lineage>
</organism>
<keyword evidence="11" id="KW-1185">Reference proteome</keyword>
<dbReference type="InterPro" id="IPR005248">
    <property type="entry name" value="NadD/NMNAT"/>
</dbReference>
<comment type="caution">
    <text evidence="10">The sequence shown here is derived from an EMBL/GenBank/DDBJ whole genome shotgun (WGS) entry which is preliminary data.</text>
</comment>
<proteinExistence type="inferred from homology"/>
<keyword evidence="8" id="KW-0520">NAD</keyword>
<dbReference type="NCBIfam" id="TIGR00482">
    <property type="entry name" value="nicotinate (nicotinamide) nucleotide adenylyltransferase"/>
    <property type="match status" value="1"/>
</dbReference>